<keyword evidence="1" id="KW-1133">Transmembrane helix</keyword>
<dbReference type="HOGENOM" id="CLU_2883330_0_0_5"/>
<accession>S9QR33</accession>
<sequence>MLPIVAWINLAAGLIAAAVAISEEMFALSFGLAVAALTLFAVLQALDRIVGQLKSINYHLKRK</sequence>
<keyword evidence="3" id="KW-1185">Reference proteome</keyword>
<organism evidence="2 3">
    <name type="scientific">Salipiger mucosus DSM 16094</name>
    <dbReference type="NCBI Taxonomy" id="1123237"/>
    <lineage>
        <taxon>Bacteria</taxon>
        <taxon>Pseudomonadati</taxon>
        <taxon>Pseudomonadota</taxon>
        <taxon>Alphaproteobacteria</taxon>
        <taxon>Rhodobacterales</taxon>
        <taxon>Roseobacteraceae</taxon>
        <taxon>Salipiger</taxon>
    </lineage>
</organism>
<feature type="transmembrane region" description="Helical" evidence="1">
    <location>
        <begin position="27"/>
        <end position="46"/>
    </location>
</feature>
<comment type="caution">
    <text evidence="2">The sequence shown here is derived from an EMBL/GenBank/DDBJ whole genome shotgun (WGS) entry which is preliminary data.</text>
</comment>
<gene>
    <name evidence="2" type="ORF">Salmuc_02455</name>
</gene>
<evidence type="ECO:0000313" key="3">
    <source>
        <dbReference type="Proteomes" id="UP000015347"/>
    </source>
</evidence>
<protein>
    <submittedName>
        <fullName evidence="2">Uncharacterized protein</fullName>
    </submittedName>
</protein>
<dbReference type="Proteomes" id="UP000015347">
    <property type="component" value="Unassembled WGS sequence"/>
</dbReference>
<keyword evidence="1" id="KW-0812">Transmembrane</keyword>
<evidence type="ECO:0000313" key="2">
    <source>
        <dbReference type="EMBL" id="EPX82087.1"/>
    </source>
</evidence>
<proteinExistence type="predicted"/>
<dbReference type="RefSeq" id="WP_020038644.1">
    <property type="nucleotide sequence ID" value="NZ_KE557276.1"/>
</dbReference>
<keyword evidence="1" id="KW-0472">Membrane</keyword>
<reference evidence="3" key="1">
    <citation type="journal article" date="2014" name="Stand. Genomic Sci.">
        <title>Genome sequence of the exopolysaccharide-producing Salipiger mucosus type strain (DSM 16094(T)), a moderately halophilic member of the Roseobacter clade.</title>
        <authorList>
            <person name="Riedel T."/>
            <person name="Spring S."/>
            <person name="Fiebig A."/>
            <person name="Petersen J."/>
            <person name="Kyrpides N.C."/>
            <person name="Goker M."/>
            <person name="Klenk H.P."/>
        </authorList>
    </citation>
    <scope>NUCLEOTIDE SEQUENCE [LARGE SCALE GENOMIC DNA]</scope>
    <source>
        <strain evidence="3">DSM 16094</strain>
    </source>
</reference>
<dbReference type="AlphaFoldDB" id="S9QR33"/>
<name>S9QR33_9RHOB</name>
<evidence type="ECO:0000256" key="1">
    <source>
        <dbReference type="SAM" id="Phobius"/>
    </source>
</evidence>
<dbReference type="EMBL" id="APVH01000027">
    <property type="protein sequence ID" value="EPX82087.1"/>
    <property type="molecule type" value="Genomic_DNA"/>
</dbReference>